<sequence length="291" mass="31337">MDTVHSLSDQSVAVNVLRLDKIHSVVSGNKWFKLQKYLKNALESGQKGILTFGGPYSNHIIATAFAASAAGLQSIGIIRGEEARQISGTLKDARSFGMNLVFVSREKYKDPVMHAEITAEYGHEWTIVPEGGQGAQGILGASEILSLVPGADSYSHICCAAGTGTTLAGLASVAMPSQHLVGISSLKGDDTLTGDISAWLGNLNRRFTIFFDYHFGGYAKYSSDLIHFMNGFYADNKIPTDFVYTAKLMYGVQQLLKTGYFQPGSKVLVIHSGGLQGNRSLKAGDLIFSNE</sequence>
<protein>
    <recommendedName>
        <fullName evidence="6">Tryptophan synthase beta chain-like PALP domain-containing protein</fullName>
    </recommendedName>
</protein>
<dbReference type="EMBL" id="JSVC01000019">
    <property type="protein sequence ID" value="KIC93582.1"/>
    <property type="molecule type" value="Genomic_DNA"/>
</dbReference>
<feature type="domain" description="Tryptophan synthase beta chain-like PALP" evidence="6">
    <location>
        <begin position="26"/>
        <end position="273"/>
    </location>
</feature>
<evidence type="ECO:0000259" key="6">
    <source>
        <dbReference type="Pfam" id="PF00291"/>
    </source>
</evidence>
<keyword evidence="3 5" id="KW-0663">Pyridoxal phosphate</keyword>
<feature type="modified residue" description="N6-(pyridoxal phosphate)lysine" evidence="5">
    <location>
        <position position="30"/>
    </location>
</feature>
<dbReference type="InterPro" id="IPR001926">
    <property type="entry name" value="TrpB-like_PALP"/>
</dbReference>
<evidence type="ECO:0000256" key="5">
    <source>
        <dbReference type="PIRSR" id="PIRSR006278-2"/>
    </source>
</evidence>
<dbReference type="PANTHER" id="PTHR43780">
    <property type="entry name" value="1-AMINOCYCLOPROPANE-1-CARBOXYLATE DEAMINASE-RELATED"/>
    <property type="match status" value="1"/>
</dbReference>
<gene>
    <name evidence="7" type="ORF">OI18_16375</name>
</gene>
<evidence type="ECO:0000313" key="7">
    <source>
        <dbReference type="EMBL" id="KIC93582.1"/>
    </source>
</evidence>
<evidence type="ECO:0000256" key="4">
    <source>
        <dbReference type="PIRSR" id="PIRSR006278-1"/>
    </source>
</evidence>
<dbReference type="PANTHER" id="PTHR43780:SF2">
    <property type="entry name" value="1-AMINOCYCLOPROPANE-1-CARBOXYLATE DEAMINASE-RELATED"/>
    <property type="match status" value="1"/>
</dbReference>
<dbReference type="Gene3D" id="3.40.50.1100">
    <property type="match status" value="2"/>
</dbReference>
<dbReference type="STRING" id="1349421.OI18_16375"/>
<feature type="active site" description="Nucleophile" evidence="4">
    <location>
        <position position="57"/>
    </location>
</feature>
<keyword evidence="8" id="KW-1185">Reference proteome</keyword>
<comment type="cofactor">
    <cofactor evidence="1">
        <name>pyridoxal 5'-phosphate</name>
        <dbReference type="ChEBI" id="CHEBI:597326"/>
    </cofactor>
</comment>
<accession>A0A0C1L0Q0</accession>
<dbReference type="InterPro" id="IPR036052">
    <property type="entry name" value="TrpB-like_PALP_sf"/>
</dbReference>
<reference evidence="7 8" key="1">
    <citation type="submission" date="2014-11" db="EMBL/GenBank/DDBJ databases">
        <title>Genome sequence of Flavihumibacter solisilvae 3-3.</title>
        <authorList>
            <person name="Zhou G."/>
            <person name="Li M."/>
            <person name="Wang G."/>
        </authorList>
    </citation>
    <scope>NUCLEOTIDE SEQUENCE [LARGE SCALE GENOMIC DNA]</scope>
    <source>
        <strain evidence="7 8">3-3</strain>
    </source>
</reference>
<dbReference type="InterPro" id="IPR027278">
    <property type="entry name" value="ACCD_DCysDesulf"/>
</dbReference>
<comment type="similarity">
    <text evidence="2">Belongs to the ACC deaminase/D-cysteine desulfhydrase family.</text>
</comment>
<dbReference type="SUPFAM" id="SSF53686">
    <property type="entry name" value="Tryptophan synthase beta subunit-like PLP-dependent enzymes"/>
    <property type="match status" value="1"/>
</dbReference>
<evidence type="ECO:0000256" key="1">
    <source>
        <dbReference type="ARBA" id="ARBA00001933"/>
    </source>
</evidence>
<organism evidence="7 8">
    <name type="scientific">Flavihumibacter solisilvae</name>
    <dbReference type="NCBI Taxonomy" id="1349421"/>
    <lineage>
        <taxon>Bacteria</taxon>
        <taxon>Pseudomonadati</taxon>
        <taxon>Bacteroidota</taxon>
        <taxon>Chitinophagia</taxon>
        <taxon>Chitinophagales</taxon>
        <taxon>Chitinophagaceae</taxon>
        <taxon>Flavihumibacter</taxon>
    </lineage>
</organism>
<evidence type="ECO:0000313" key="8">
    <source>
        <dbReference type="Proteomes" id="UP000031408"/>
    </source>
</evidence>
<dbReference type="AlphaFoldDB" id="A0A0C1L0Q0"/>
<dbReference type="GO" id="GO:0019148">
    <property type="term" value="F:D-cysteine desulfhydrase activity"/>
    <property type="evidence" value="ECO:0007669"/>
    <property type="project" value="TreeGrafter"/>
</dbReference>
<evidence type="ECO:0000256" key="2">
    <source>
        <dbReference type="ARBA" id="ARBA00008639"/>
    </source>
</evidence>
<evidence type="ECO:0000256" key="3">
    <source>
        <dbReference type="ARBA" id="ARBA00022898"/>
    </source>
</evidence>
<dbReference type="Pfam" id="PF00291">
    <property type="entry name" value="PALP"/>
    <property type="match status" value="1"/>
</dbReference>
<dbReference type="PIRSF" id="PIRSF006278">
    <property type="entry name" value="ACCD_DCysDesulf"/>
    <property type="match status" value="1"/>
</dbReference>
<comment type="caution">
    <text evidence="7">The sequence shown here is derived from an EMBL/GenBank/DDBJ whole genome shotgun (WGS) entry which is preliminary data.</text>
</comment>
<dbReference type="Proteomes" id="UP000031408">
    <property type="component" value="Unassembled WGS sequence"/>
</dbReference>
<name>A0A0C1L0Q0_9BACT</name>
<proteinExistence type="inferred from homology"/>